<dbReference type="AlphaFoldDB" id="D5CT00"/>
<protein>
    <submittedName>
        <fullName evidence="9">Membrane protein involved in aromatic hydrocarbon degradation</fullName>
    </submittedName>
</protein>
<dbReference type="EMBL" id="CP001965">
    <property type="protein sequence ID" value="ADE12086.1"/>
    <property type="molecule type" value="Genomic_DNA"/>
</dbReference>
<keyword evidence="7" id="KW-0998">Cell outer membrane</keyword>
<dbReference type="STRING" id="580332.Slit_1857"/>
<dbReference type="Gene3D" id="2.40.160.60">
    <property type="entry name" value="Outer membrane protein transport protein (OMPP1/FadL/TodX)"/>
    <property type="match status" value="1"/>
</dbReference>
<feature type="signal peptide" evidence="8">
    <location>
        <begin position="1"/>
        <end position="25"/>
    </location>
</feature>
<organism evidence="9 10">
    <name type="scientific">Sideroxydans lithotrophicus (strain ES-1)</name>
    <dbReference type="NCBI Taxonomy" id="580332"/>
    <lineage>
        <taxon>Bacteria</taxon>
        <taxon>Pseudomonadati</taxon>
        <taxon>Pseudomonadota</taxon>
        <taxon>Betaproteobacteria</taxon>
        <taxon>Nitrosomonadales</taxon>
        <taxon>Gallionellaceae</taxon>
        <taxon>Sideroxydans</taxon>
    </lineage>
</organism>
<dbReference type="GO" id="GO:0015483">
    <property type="term" value="F:long-chain fatty acid transporting porin activity"/>
    <property type="evidence" value="ECO:0007669"/>
    <property type="project" value="TreeGrafter"/>
</dbReference>
<dbReference type="OrthoDB" id="19849at2"/>
<evidence type="ECO:0000313" key="9">
    <source>
        <dbReference type="EMBL" id="ADE12086.1"/>
    </source>
</evidence>
<comment type="similarity">
    <text evidence="2">Belongs to the OmpP1/FadL family.</text>
</comment>
<dbReference type="HOGENOM" id="CLU_035981_0_1_4"/>
<evidence type="ECO:0000256" key="4">
    <source>
        <dbReference type="ARBA" id="ARBA00022692"/>
    </source>
</evidence>
<evidence type="ECO:0000256" key="5">
    <source>
        <dbReference type="ARBA" id="ARBA00022729"/>
    </source>
</evidence>
<evidence type="ECO:0000313" key="10">
    <source>
        <dbReference type="Proteomes" id="UP000001625"/>
    </source>
</evidence>
<sequence length="439" mass="46318" precursor="true">MRLKQTLLGISVASALLAMSGNASASAFALIEQSSGTGNAYAGGAAAAEDASTIFFNPAGMSRLNGNQVTVAGSFIQPSAKFRDTGSTGAALQTAGGNGGDAGSLALVPNTYIVTEIQPVLRFGLGINAPFGLQTKYDPTWIGRFQAITSKIQTINLNPSLAYQMSDTVSLGIGLNYQHISGELSSAVNYSAAAFSAGGGALLTAVGGPGVEGITTMTGNDSAWGYNLGVLIDVMPNARIGLSYRSKLKYNLKGTVSFTSVPTALAASPTLQNGDVNLPITMPDTFSISGFHQLNDKWDMMADATWTGWSKLQQLVVTRTNGAVVQNIPENWKDTWRVAVGSTYHYNEQWLSRIGLAYDQTPVPDAYRTARIPDSNRTWVTFGGQYKVSVASKVDFAYAHLFMKDAPIANNQAATGAGILVGSYSNSVDILSVQYAYSF</sequence>
<accession>D5CT00</accession>
<evidence type="ECO:0000256" key="7">
    <source>
        <dbReference type="ARBA" id="ARBA00023237"/>
    </source>
</evidence>
<dbReference type="KEGG" id="slt:Slit_1857"/>
<keyword evidence="3" id="KW-1134">Transmembrane beta strand</keyword>
<keyword evidence="4" id="KW-0812">Transmembrane</keyword>
<evidence type="ECO:0000256" key="2">
    <source>
        <dbReference type="ARBA" id="ARBA00008163"/>
    </source>
</evidence>
<reference evidence="9 10" key="1">
    <citation type="submission" date="2010-03" db="EMBL/GenBank/DDBJ databases">
        <title>Complete sequence of Sideroxydans lithotrophicus ES-1.</title>
        <authorList>
            <consortium name="US DOE Joint Genome Institute"/>
            <person name="Lucas S."/>
            <person name="Copeland A."/>
            <person name="Lapidus A."/>
            <person name="Cheng J.-F."/>
            <person name="Bruce D."/>
            <person name="Goodwin L."/>
            <person name="Pitluck S."/>
            <person name="Munk A.C."/>
            <person name="Detter J.C."/>
            <person name="Han C."/>
            <person name="Tapia R."/>
            <person name="Larimer F."/>
            <person name="Land M."/>
            <person name="Hauser L."/>
            <person name="Kyrpides N."/>
            <person name="Ivanova N."/>
            <person name="Emerson D."/>
            <person name="Woyke T."/>
        </authorList>
    </citation>
    <scope>NUCLEOTIDE SEQUENCE [LARGE SCALE GENOMIC DNA]</scope>
    <source>
        <strain evidence="9 10">ES-1</strain>
    </source>
</reference>
<dbReference type="PANTHER" id="PTHR35093">
    <property type="entry name" value="OUTER MEMBRANE PROTEIN NMB0088-RELATED"/>
    <property type="match status" value="1"/>
</dbReference>
<evidence type="ECO:0000256" key="8">
    <source>
        <dbReference type="SAM" id="SignalP"/>
    </source>
</evidence>
<comment type="subcellular location">
    <subcellularLocation>
        <location evidence="1">Cell outer membrane</location>
        <topology evidence="1">Multi-pass membrane protein</topology>
    </subcellularLocation>
</comment>
<dbReference type="RefSeq" id="WP_013029984.1">
    <property type="nucleotide sequence ID" value="NC_013959.1"/>
</dbReference>
<proteinExistence type="inferred from homology"/>
<evidence type="ECO:0000256" key="6">
    <source>
        <dbReference type="ARBA" id="ARBA00023136"/>
    </source>
</evidence>
<dbReference type="Proteomes" id="UP000001625">
    <property type="component" value="Chromosome"/>
</dbReference>
<dbReference type="PANTHER" id="PTHR35093:SF3">
    <property type="entry name" value="LONG-CHAIN FATTY ACID TRANSPORT PROTEIN"/>
    <property type="match status" value="1"/>
</dbReference>
<evidence type="ECO:0000256" key="3">
    <source>
        <dbReference type="ARBA" id="ARBA00022452"/>
    </source>
</evidence>
<dbReference type="Pfam" id="PF03349">
    <property type="entry name" value="Toluene_X"/>
    <property type="match status" value="1"/>
</dbReference>
<name>D5CT00_SIDLE</name>
<keyword evidence="6" id="KW-0472">Membrane</keyword>
<dbReference type="GO" id="GO:0009279">
    <property type="term" value="C:cell outer membrane"/>
    <property type="evidence" value="ECO:0007669"/>
    <property type="project" value="UniProtKB-SubCell"/>
</dbReference>
<gene>
    <name evidence="9" type="ordered locus">Slit_1857</name>
</gene>
<keyword evidence="10" id="KW-1185">Reference proteome</keyword>
<dbReference type="InterPro" id="IPR005017">
    <property type="entry name" value="OMPP1/FadL/TodX"/>
</dbReference>
<feature type="chain" id="PRO_5003070556" evidence="8">
    <location>
        <begin position="26"/>
        <end position="439"/>
    </location>
</feature>
<evidence type="ECO:0000256" key="1">
    <source>
        <dbReference type="ARBA" id="ARBA00004571"/>
    </source>
</evidence>
<dbReference type="SUPFAM" id="SSF56935">
    <property type="entry name" value="Porins"/>
    <property type="match status" value="1"/>
</dbReference>
<keyword evidence="5 8" id="KW-0732">Signal</keyword>
<dbReference type="eggNOG" id="COG2067">
    <property type="taxonomic scope" value="Bacteria"/>
</dbReference>